<dbReference type="EMBL" id="FOKI01000027">
    <property type="protein sequence ID" value="SFB30497.1"/>
    <property type="molecule type" value="Genomic_DNA"/>
</dbReference>
<proteinExistence type="predicted"/>
<evidence type="ECO:0000313" key="3">
    <source>
        <dbReference type="Proteomes" id="UP000198619"/>
    </source>
</evidence>
<feature type="transmembrane region" description="Helical" evidence="1">
    <location>
        <begin position="60"/>
        <end position="79"/>
    </location>
</feature>
<keyword evidence="1" id="KW-0472">Membrane</keyword>
<dbReference type="OrthoDB" id="1886952at2"/>
<gene>
    <name evidence="2" type="ORF">SAMN04488528_102721</name>
</gene>
<sequence length="363" mass="40504">MDNLEKDLLNLKNEDITIPPSVLNKIDTAFDTIRNDNSNDLKCVNLKSYNKKTKSKKRKYYLTAASLALATTIGLSSPVRAAIEQFVFSFKNPGIESAVKNDYVQKISDTEVSSDKFNMNLNNILVDSGHIALDFEIKIKDNSMIPEDLNQFGVTMDVDLYNENGEIIYKTNTPVSNLALSGYSILDKSNIENNILNFKILLTSDSAKIPTMDTLKINVEKIVFAHLVDTVILSQDLNFETSIKLDDKFKEGKNINYSFNNDNPNIKVYKATSLPTSMNLEFDYLVAGDEAKIVHRATLVDENNKRYISSSASTETLPGGGATLKIVFDGITSFDNANKFTLEIENPNGSTVDKVEFNRMTLP</sequence>
<reference evidence="2 3" key="1">
    <citation type="submission" date="2016-10" db="EMBL/GenBank/DDBJ databases">
        <authorList>
            <person name="de Groot N.N."/>
        </authorList>
    </citation>
    <scope>NUCLEOTIDE SEQUENCE [LARGE SCALE GENOMIC DNA]</scope>
    <source>
        <strain evidence="2 3">DSM 12271</strain>
    </source>
</reference>
<dbReference type="STRING" id="84698.SAMN04488528_102721"/>
<name>A0A1I0ZY71_9CLOT</name>
<keyword evidence="1" id="KW-1133">Transmembrane helix</keyword>
<keyword evidence="3" id="KW-1185">Reference proteome</keyword>
<dbReference type="RefSeq" id="WP_090042374.1">
    <property type="nucleotide sequence ID" value="NZ_FOKI01000027.1"/>
</dbReference>
<organism evidence="2 3">
    <name type="scientific">Clostridium frigidicarnis</name>
    <dbReference type="NCBI Taxonomy" id="84698"/>
    <lineage>
        <taxon>Bacteria</taxon>
        <taxon>Bacillati</taxon>
        <taxon>Bacillota</taxon>
        <taxon>Clostridia</taxon>
        <taxon>Eubacteriales</taxon>
        <taxon>Clostridiaceae</taxon>
        <taxon>Clostridium</taxon>
    </lineage>
</organism>
<keyword evidence="1" id="KW-0812">Transmembrane</keyword>
<dbReference type="AlphaFoldDB" id="A0A1I0ZY71"/>
<accession>A0A1I0ZY71</accession>
<protein>
    <recommendedName>
        <fullName evidence="4">DUF4179 domain-containing protein</fullName>
    </recommendedName>
</protein>
<evidence type="ECO:0000313" key="2">
    <source>
        <dbReference type="EMBL" id="SFB30497.1"/>
    </source>
</evidence>
<evidence type="ECO:0008006" key="4">
    <source>
        <dbReference type="Google" id="ProtNLM"/>
    </source>
</evidence>
<evidence type="ECO:0000256" key="1">
    <source>
        <dbReference type="SAM" id="Phobius"/>
    </source>
</evidence>
<dbReference type="Proteomes" id="UP000198619">
    <property type="component" value="Unassembled WGS sequence"/>
</dbReference>